<sequence>MVRRPSDCGCRGRWGSLVILRQSHFVPPVPYLLATELGFLDSVEVQSTRTTSSAEQLAGLLDGTIDVAITAMDNLFEWDRAGARLRLIAQVEATTPLGIYARDEMATMADLAGFRFAVDAPDNGFALLARHLLGGAGIDVDYVVIGGVRERFEALLAGEIDASLLGPPFDKLAEQAGMRCVSEVNELLPQLPGQGLVVRTELLGSEELTGYMRALARGAASGESMDEQAGVALLERHGYQSAAATAWAARARTLSVDPMGLELLTQIRRGLGMLSGRKPLAELCETGPLLRAS</sequence>
<dbReference type="Gene3D" id="3.40.190.10">
    <property type="entry name" value="Periplasmic binding protein-like II"/>
    <property type="match status" value="2"/>
</dbReference>
<keyword evidence="3" id="KW-0732">Signal</keyword>
<name>A0A365YFK0_9MICC</name>
<dbReference type="Proteomes" id="UP000252167">
    <property type="component" value="Unassembled WGS sequence"/>
</dbReference>
<evidence type="ECO:0000256" key="3">
    <source>
        <dbReference type="ARBA" id="ARBA00022729"/>
    </source>
</evidence>
<comment type="similarity">
    <text evidence="2">Belongs to the bacterial solute-binding protein SsuA/TauA family.</text>
</comment>
<feature type="domain" description="SsuA/THI5-like" evidence="4">
    <location>
        <begin position="30"/>
        <end position="220"/>
    </location>
</feature>
<comment type="subcellular location">
    <subcellularLocation>
        <location evidence="1">Periplasm</location>
    </subcellularLocation>
</comment>
<gene>
    <name evidence="5" type="ORF">C1H84_09750</name>
</gene>
<evidence type="ECO:0000313" key="5">
    <source>
        <dbReference type="EMBL" id="RBM01070.1"/>
    </source>
</evidence>
<reference evidence="5 6" key="1">
    <citation type="submission" date="2018-01" db="EMBL/GenBank/DDBJ databases">
        <title>Glutamicibacter soli strain NHPC-3 Whole genome sequence and assembly.</title>
        <authorList>
            <person name="Choudhury P."/>
            <person name="Gupta D."/>
            <person name="Sengupta K."/>
            <person name="Jawed A."/>
            <person name="Sultana N."/>
            <person name="Saha P."/>
        </authorList>
    </citation>
    <scope>NUCLEOTIDE SEQUENCE [LARGE SCALE GENOMIC DNA]</scope>
    <source>
        <strain evidence="5 6">NHPC-3</strain>
    </source>
</reference>
<evidence type="ECO:0000313" key="6">
    <source>
        <dbReference type="Proteomes" id="UP000252167"/>
    </source>
</evidence>
<comment type="caution">
    <text evidence="5">The sequence shown here is derived from an EMBL/GenBank/DDBJ whole genome shotgun (WGS) entry which is preliminary data.</text>
</comment>
<protein>
    <submittedName>
        <fullName evidence="5">ABC transporter substrate-binding protein</fullName>
    </submittedName>
</protein>
<dbReference type="Pfam" id="PF09084">
    <property type="entry name" value="NMT1"/>
    <property type="match status" value="1"/>
</dbReference>
<evidence type="ECO:0000256" key="2">
    <source>
        <dbReference type="ARBA" id="ARBA00010742"/>
    </source>
</evidence>
<organism evidence="5 6">
    <name type="scientific">Glutamicibacter soli</name>
    <dbReference type="NCBI Taxonomy" id="453836"/>
    <lineage>
        <taxon>Bacteria</taxon>
        <taxon>Bacillati</taxon>
        <taxon>Actinomycetota</taxon>
        <taxon>Actinomycetes</taxon>
        <taxon>Micrococcales</taxon>
        <taxon>Micrococcaceae</taxon>
        <taxon>Glutamicibacter</taxon>
    </lineage>
</organism>
<accession>A0A365YFK0</accession>
<proteinExistence type="inferred from homology"/>
<dbReference type="SUPFAM" id="SSF53850">
    <property type="entry name" value="Periplasmic binding protein-like II"/>
    <property type="match status" value="1"/>
</dbReference>
<dbReference type="EMBL" id="POAF01000004">
    <property type="protein sequence ID" value="RBM01070.1"/>
    <property type="molecule type" value="Genomic_DNA"/>
</dbReference>
<dbReference type="AlphaFoldDB" id="A0A365YFK0"/>
<dbReference type="PANTHER" id="PTHR30024">
    <property type="entry name" value="ALIPHATIC SULFONATES-BINDING PROTEIN-RELATED"/>
    <property type="match status" value="1"/>
</dbReference>
<dbReference type="PANTHER" id="PTHR30024:SF47">
    <property type="entry name" value="TAURINE-BINDING PERIPLASMIC PROTEIN"/>
    <property type="match status" value="1"/>
</dbReference>
<keyword evidence="6" id="KW-1185">Reference proteome</keyword>
<dbReference type="GO" id="GO:0042597">
    <property type="term" value="C:periplasmic space"/>
    <property type="evidence" value="ECO:0007669"/>
    <property type="project" value="UniProtKB-SubCell"/>
</dbReference>
<evidence type="ECO:0000259" key="4">
    <source>
        <dbReference type="Pfam" id="PF09084"/>
    </source>
</evidence>
<dbReference type="InterPro" id="IPR015168">
    <property type="entry name" value="SsuA/THI5"/>
</dbReference>
<evidence type="ECO:0000256" key="1">
    <source>
        <dbReference type="ARBA" id="ARBA00004418"/>
    </source>
</evidence>